<reference evidence="10" key="1">
    <citation type="submission" date="2018-05" db="EMBL/GenBank/DDBJ databases">
        <authorList>
            <person name="Lanie J.A."/>
            <person name="Ng W.-L."/>
            <person name="Kazmierczak K.M."/>
            <person name="Andrzejewski T.M."/>
            <person name="Davidsen T.M."/>
            <person name="Wayne K.J."/>
            <person name="Tettelin H."/>
            <person name="Glass J.I."/>
            <person name="Rusch D."/>
            <person name="Podicherti R."/>
            <person name="Tsui H.-C.T."/>
            <person name="Winkler M.E."/>
        </authorList>
    </citation>
    <scope>NUCLEOTIDE SEQUENCE</scope>
</reference>
<evidence type="ECO:0000256" key="6">
    <source>
        <dbReference type="ARBA" id="ARBA00022989"/>
    </source>
</evidence>
<evidence type="ECO:0000256" key="8">
    <source>
        <dbReference type="ARBA" id="ARBA00023136"/>
    </source>
</evidence>
<dbReference type="GO" id="GO:0012505">
    <property type="term" value="C:endomembrane system"/>
    <property type="evidence" value="ECO:0007669"/>
    <property type="project" value="UniProtKB-SubCell"/>
</dbReference>
<dbReference type="GO" id="GO:0016020">
    <property type="term" value="C:membrane"/>
    <property type="evidence" value="ECO:0007669"/>
    <property type="project" value="InterPro"/>
</dbReference>
<evidence type="ECO:0000256" key="7">
    <source>
        <dbReference type="ARBA" id="ARBA00023065"/>
    </source>
</evidence>
<keyword evidence="8 9" id="KW-0472">Membrane</keyword>
<dbReference type="Pfam" id="PF03030">
    <property type="entry name" value="H_PPase"/>
    <property type="match status" value="1"/>
</dbReference>
<gene>
    <name evidence="10" type="ORF">METZ01_LOCUS383745</name>
</gene>
<keyword evidence="3 9" id="KW-0812">Transmembrane</keyword>
<dbReference type="GO" id="GO:0004427">
    <property type="term" value="F:inorganic diphosphate phosphatase activity"/>
    <property type="evidence" value="ECO:0007669"/>
    <property type="project" value="InterPro"/>
</dbReference>
<organism evidence="10">
    <name type="scientific">marine metagenome</name>
    <dbReference type="NCBI Taxonomy" id="408172"/>
    <lineage>
        <taxon>unclassified sequences</taxon>
        <taxon>metagenomes</taxon>
        <taxon>ecological metagenomes</taxon>
    </lineage>
</organism>
<dbReference type="AlphaFoldDB" id="A0A382UAV0"/>
<evidence type="ECO:0000256" key="1">
    <source>
        <dbReference type="ARBA" id="ARBA00004127"/>
    </source>
</evidence>
<dbReference type="EMBL" id="UINC01142517">
    <property type="protein sequence ID" value="SVD30891.1"/>
    <property type="molecule type" value="Genomic_DNA"/>
</dbReference>
<feature type="transmembrane region" description="Helical" evidence="9">
    <location>
        <begin position="67"/>
        <end position="88"/>
    </location>
</feature>
<proteinExistence type="predicted"/>
<keyword evidence="2" id="KW-0813">Transport</keyword>
<evidence type="ECO:0000256" key="2">
    <source>
        <dbReference type="ARBA" id="ARBA00022448"/>
    </source>
</evidence>
<dbReference type="InterPro" id="IPR004131">
    <property type="entry name" value="PPase-energised_H-pump"/>
</dbReference>
<accession>A0A382UAV0</accession>
<keyword evidence="7" id="KW-0406">Ion transport</keyword>
<dbReference type="PANTHER" id="PTHR31998">
    <property type="entry name" value="K(+)-INSENSITIVE PYROPHOSPHATE-ENERGIZED PROTON PUMP"/>
    <property type="match status" value="1"/>
</dbReference>
<keyword evidence="6 9" id="KW-1133">Transmembrane helix</keyword>
<keyword evidence="4" id="KW-0460">Magnesium</keyword>
<evidence type="ECO:0000256" key="9">
    <source>
        <dbReference type="SAM" id="Phobius"/>
    </source>
</evidence>
<name>A0A382UAV0_9ZZZZ</name>
<comment type="subcellular location">
    <subcellularLocation>
        <location evidence="1">Endomembrane system</location>
        <topology evidence="1">Multi-pass membrane protein</topology>
    </subcellularLocation>
</comment>
<feature type="transmembrane region" description="Helical" evidence="9">
    <location>
        <begin position="44"/>
        <end position="61"/>
    </location>
</feature>
<dbReference type="GO" id="GO:0009678">
    <property type="term" value="F:diphosphate hydrolysis-driven proton transmembrane transporter activity"/>
    <property type="evidence" value="ECO:0007669"/>
    <property type="project" value="InterPro"/>
</dbReference>
<sequence length="168" mass="17410">MAMLYAFWKTSWINGQDEGTDRMKQIGASIADGAMAFLKAEYKVLAIFVIIVAVLLAFAANSTGDSLLVSVSFLIGAIASGLAGFLGMRVATKANNRTTNAAQDSLAKALNVAFTGGSVMGLSVVGLGVLGVTGLYIIYNSLNLFNDNAKLIQALTGFSLGASSIALF</sequence>
<evidence type="ECO:0000256" key="4">
    <source>
        <dbReference type="ARBA" id="ARBA00022842"/>
    </source>
</evidence>
<protein>
    <recommendedName>
        <fullName evidence="11">Sodium-translocating pyrophosphatase</fullName>
    </recommendedName>
</protein>
<evidence type="ECO:0008006" key="11">
    <source>
        <dbReference type="Google" id="ProtNLM"/>
    </source>
</evidence>
<keyword evidence="5" id="KW-1278">Translocase</keyword>
<evidence type="ECO:0000313" key="10">
    <source>
        <dbReference type="EMBL" id="SVD30891.1"/>
    </source>
</evidence>
<feature type="transmembrane region" description="Helical" evidence="9">
    <location>
        <begin position="109"/>
        <end position="139"/>
    </location>
</feature>
<feature type="non-terminal residue" evidence="10">
    <location>
        <position position="168"/>
    </location>
</feature>
<evidence type="ECO:0000256" key="5">
    <source>
        <dbReference type="ARBA" id="ARBA00022967"/>
    </source>
</evidence>
<evidence type="ECO:0000256" key="3">
    <source>
        <dbReference type="ARBA" id="ARBA00022692"/>
    </source>
</evidence>